<dbReference type="InterPro" id="IPR013783">
    <property type="entry name" value="Ig-like_fold"/>
</dbReference>
<dbReference type="OrthoDB" id="428111at2759"/>
<proteinExistence type="predicted"/>
<evidence type="ECO:0000313" key="2">
    <source>
        <dbReference type="EMBL" id="GFQ89669.1"/>
    </source>
</evidence>
<dbReference type="Proteomes" id="UP000887116">
    <property type="component" value="Unassembled WGS sequence"/>
</dbReference>
<dbReference type="InterPro" id="IPR007110">
    <property type="entry name" value="Ig-like_dom"/>
</dbReference>
<dbReference type="GO" id="GO:0016301">
    <property type="term" value="F:kinase activity"/>
    <property type="evidence" value="ECO:0007669"/>
    <property type="project" value="UniProtKB-KW"/>
</dbReference>
<gene>
    <name evidence="2" type="primary">MUSK</name>
    <name evidence="2" type="ORF">TNCT_531861</name>
</gene>
<dbReference type="AlphaFoldDB" id="A0A8X6FXP1"/>
<feature type="domain" description="Ig-like" evidence="1">
    <location>
        <begin position="1"/>
        <end position="48"/>
    </location>
</feature>
<dbReference type="Pfam" id="PF13927">
    <property type="entry name" value="Ig_3"/>
    <property type="match status" value="1"/>
</dbReference>
<dbReference type="InterPro" id="IPR036179">
    <property type="entry name" value="Ig-like_dom_sf"/>
</dbReference>
<reference evidence="2" key="1">
    <citation type="submission" date="2020-07" db="EMBL/GenBank/DDBJ databases">
        <title>Multicomponent nature underlies the extraordinary mechanical properties of spider dragline silk.</title>
        <authorList>
            <person name="Kono N."/>
            <person name="Nakamura H."/>
            <person name="Mori M."/>
            <person name="Yoshida Y."/>
            <person name="Ohtoshi R."/>
            <person name="Malay A.D."/>
            <person name="Moran D.A.P."/>
            <person name="Tomita M."/>
            <person name="Numata K."/>
            <person name="Arakawa K."/>
        </authorList>
    </citation>
    <scope>NUCLEOTIDE SEQUENCE</scope>
</reference>
<dbReference type="SUPFAM" id="SSF48726">
    <property type="entry name" value="Immunoglobulin"/>
    <property type="match status" value="1"/>
</dbReference>
<dbReference type="PROSITE" id="PS50835">
    <property type="entry name" value="IG_LIKE"/>
    <property type="match status" value="1"/>
</dbReference>
<evidence type="ECO:0000259" key="1">
    <source>
        <dbReference type="PROSITE" id="PS50835"/>
    </source>
</evidence>
<evidence type="ECO:0000313" key="3">
    <source>
        <dbReference type="Proteomes" id="UP000887116"/>
    </source>
</evidence>
<name>A0A8X6FXP1_TRICU</name>
<dbReference type="Gene3D" id="2.60.40.10">
    <property type="entry name" value="Immunoglobulins"/>
    <property type="match status" value="1"/>
</dbReference>
<dbReference type="EMBL" id="BMAO01003698">
    <property type="protein sequence ID" value="GFQ89669.1"/>
    <property type="molecule type" value="Genomic_DNA"/>
</dbReference>
<keyword evidence="2" id="KW-0675">Receptor</keyword>
<organism evidence="2 3">
    <name type="scientific">Trichonephila clavata</name>
    <name type="common">Joro spider</name>
    <name type="synonym">Nephila clavata</name>
    <dbReference type="NCBI Taxonomy" id="2740835"/>
    <lineage>
        <taxon>Eukaryota</taxon>
        <taxon>Metazoa</taxon>
        <taxon>Ecdysozoa</taxon>
        <taxon>Arthropoda</taxon>
        <taxon>Chelicerata</taxon>
        <taxon>Arachnida</taxon>
        <taxon>Araneae</taxon>
        <taxon>Araneomorphae</taxon>
        <taxon>Entelegynae</taxon>
        <taxon>Araneoidea</taxon>
        <taxon>Nephilidae</taxon>
        <taxon>Trichonephila</taxon>
    </lineage>
</organism>
<keyword evidence="2" id="KW-0418">Kinase</keyword>
<protein>
    <submittedName>
        <fullName evidence="2">Muscle, skeletal receptor tyrosine-protein kinase</fullName>
    </submittedName>
</protein>
<sequence>PAKLKGGRSVYNVSWGSNVRLECSAQGEPPPLITWFQDGEPVSTFKQI</sequence>
<keyword evidence="3" id="KW-1185">Reference proteome</keyword>
<comment type="caution">
    <text evidence="2">The sequence shown here is derived from an EMBL/GenBank/DDBJ whole genome shotgun (WGS) entry which is preliminary data.</text>
</comment>
<feature type="non-terminal residue" evidence="2">
    <location>
        <position position="1"/>
    </location>
</feature>
<keyword evidence="2" id="KW-0808">Transferase</keyword>
<accession>A0A8X6FXP1</accession>